<dbReference type="RefSeq" id="WP_092061482.1">
    <property type="nucleotide sequence ID" value="NZ_FOJU01000002.1"/>
</dbReference>
<dbReference type="PROSITE" id="PS51819">
    <property type="entry name" value="VOC"/>
    <property type="match status" value="1"/>
</dbReference>
<protein>
    <submittedName>
        <fullName evidence="4">Catechol 2,3-dioxygenase</fullName>
    </submittedName>
</protein>
<sequence>MTNFLKPLAIAAALASPLAANAELPGMRGTQHIGITVPDVDEAVEWLVDVIGCESFYSFGPFGPFEDDWMTDNLNVNPRAVIEMITMVKCGNGPALEVFKYTSPDQNPEPPKNSDIGGYHIALYVDDIREAVKYLRDNDVRVLEDPHPLTDTGSEGQEWVYFLSPWGMQMEIVSYPDGMSYEQTTEMRFWDPRG</sequence>
<dbReference type="GO" id="GO:0046491">
    <property type="term" value="P:L-methylmalonyl-CoA metabolic process"/>
    <property type="evidence" value="ECO:0007669"/>
    <property type="project" value="TreeGrafter"/>
</dbReference>
<feature type="chain" id="PRO_5011766945" evidence="2">
    <location>
        <begin position="23"/>
        <end position="194"/>
    </location>
</feature>
<dbReference type="GO" id="GO:0046872">
    <property type="term" value="F:metal ion binding"/>
    <property type="evidence" value="ECO:0007669"/>
    <property type="project" value="UniProtKB-KW"/>
</dbReference>
<evidence type="ECO:0000313" key="5">
    <source>
        <dbReference type="Proteomes" id="UP000198796"/>
    </source>
</evidence>
<dbReference type="OrthoDB" id="2613830at2"/>
<dbReference type="Gene3D" id="3.10.180.10">
    <property type="entry name" value="2,3-Dihydroxybiphenyl 1,2-Dioxygenase, domain 1"/>
    <property type="match status" value="1"/>
</dbReference>
<dbReference type="Proteomes" id="UP000198796">
    <property type="component" value="Unassembled WGS sequence"/>
</dbReference>
<dbReference type="EMBL" id="FOJU01000002">
    <property type="protein sequence ID" value="SFA84686.1"/>
    <property type="molecule type" value="Genomic_DNA"/>
</dbReference>
<keyword evidence="4" id="KW-0560">Oxidoreductase</keyword>
<evidence type="ECO:0000256" key="1">
    <source>
        <dbReference type="ARBA" id="ARBA00022723"/>
    </source>
</evidence>
<evidence type="ECO:0000259" key="3">
    <source>
        <dbReference type="PROSITE" id="PS51819"/>
    </source>
</evidence>
<dbReference type="Pfam" id="PF13669">
    <property type="entry name" value="Glyoxalase_4"/>
    <property type="match status" value="1"/>
</dbReference>
<proteinExistence type="predicted"/>
<dbReference type="InterPro" id="IPR051785">
    <property type="entry name" value="MMCE/EMCE_epimerase"/>
</dbReference>
<gene>
    <name evidence="4" type="ORF">SAMN05421688_1113</name>
</gene>
<evidence type="ECO:0000256" key="2">
    <source>
        <dbReference type="SAM" id="SignalP"/>
    </source>
</evidence>
<keyword evidence="5" id="KW-1185">Reference proteome</keyword>
<dbReference type="InterPro" id="IPR029068">
    <property type="entry name" value="Glyas_Bleomycin-R_OHBP_Dase"/>
</dbReference>
<dbReference type="GO" id="GO:0051213">
    <property type="term" value="F:dioxygenase activity"/>
    <property type="evidence" value="ECO:0007669"/>
    <property type="project" value="UniProtKB-KW"/>
</dbReference>
<feature type="domain" description="VOC" evidence="3">
    <location>
        <begin position="29"/>
        <end position="175"/>
    </location>
</feature>
<keyword evidence="1" id="KW-0479">Metal-binding</keyword>
<dbReference type="STRING" id="871651.SAMN05421688_1113"/>
<evidence type="ECO:0000313" key="4">
    <source>
        <dbReference type="EMBL" id="SFA84686.1"/>
    </source>
</evidence>
<dbReference type="PANTHER" id="PTHR43048:SF6">
    <property type="entry name" value="BLR8189 PROTEIN"/>
    <property type="match status" value="1"/>
</dbReference>
<organism evidence="4 5">
    <name type="scientific">Poseidonocella pacifica</name>
    <dbReference type="NCBI Taxonomy" id="871651"/>
    <lineage>
        <taxon>Bacteria</taxon>
        <taxon>Pseudomonadati</taxon>
        <taxon>Pseudomonadota</taxon>
        <taxon>Alphaproteobacteria</taxon>
        <taxon>Rhodobacterales</taxon>
        <taxon>Roseobacteraceae</taxon>
        <taxon>Poseidonocella</taxon>
    </lineage>
</organism>
<feature type="signal peptide" evidence="2">
    <location>
        <begin position="1"/>
        <end position="22"/>
    </location>
</feature>
<dbReference type="PANTHER" id="PTHR43048">
    <property type="entry name" value="METHYLMALONYL-COA EPIMERASE"/>
    <property type="match status" value="1"/>
</dbReference>
<reference evidence="4 5" key="1">
    <citation type="submission" date="2016-10" db="EMBL/GenBank/DDBJ databases">
        <authorList>
            <person name="de Groot N.N."/>
        </authorList>
    </citation>
    <scope>NUCLEOTIDE SEQUENCE [LARGE SCALE GENOMIC DNA]</scope>
    <source>
        <strain evidence="4 5">DSM 29316</strain>
    </source>
</reference>
<name>A0A1I0W9U3_9RHOB</name>
<dbReference type="InterPro" id="IPR037523">
    <property type="entry name" value="VOC_core"/>
</dbReference>
<keyword evidence="2" id="KW-0732">Signal</keyword>
<dbReference type="AlphaFoldDB" id="A0A1I0W9U3"/>
<dbReference type="GO" id="GO:0004493">
    <property type="term" value="F:methylmalonyl-CoA epimerase activity"/>
    <property type="evidence" value="ECO:0007669"/>
    <property type="project" value="TreeGrafter"/>
</dbReference>
<dbReference type="SUPFAM" id="SSF54593">
    <property type="entry name" value="Glyoxalase/Bleomycin resistance protein/Dihydroxybiphenyl dioxygenase"/>
    <property type="match status" value="1"/>
</dbReference>
<accession>A0A1I0W9U3</accession>
<keyword evidence="4" id="KW-0223">Dioxygenase</keyword>